<sequence>MTSGSSLQICLGALGTSHQVISEINKALRQSHTSCPIVNPIPTPRHLSWLYVLRSQDAQAEPVRSALGIIFHRRPHIHPPIVRKEPHEPHQMDPASALALFLLRRTPHLPVQHAT</sequence>
<dbReference type="EMBL" id="KZ559591">
    <property type="protein sequence ID" value="PLN77679.1"/>
    <property type="molecule type" value="Genomic_DNA"/>
</dbReference>
<keyword evidence="2" id="KW-1185">Reference proteome</keyword>
<name>A0A2J5HKQ1_9EURO</name>
<protein>
    <submittedName>
        <fullName evidence="1">Uncharacterized protein</fullName>
    </submittedName>
</protein>
<dbReference type="Proteomes" id="UP000235023">
    <property type="component" value="Unassembled WGS sequence"/>
</dbReference>
<reference evidence="2" key="1">
    <citation type="submission" date="2017-12" db="EMBL/GenBank/DDBJ databases">
        <authorList>
            <consortium name="DOE Joint Genome Institute"/>
            <person name="Mondo S.J."/>
            <person name="Kjaerbolling I."/>
            <person name="Vesth T.C."/>
            <person name="Frisvad J.C."/>
            <person name="Nybo J.L."/>
            <person name="Theobald S."/>
            <person name="Kuo A."/>
            <person name="Bowyer P."/>
            <person name="Matsuda Y."/>
            <person name="Lyhne E.K."/>
            <person name="Kogle M.E."/>
            <person name="Clum A."/>
            <person name="Lipzen A."/>
            <person name="Salamov A."/>
            <person name="Ngan C.Y."/>
            <person name="Daum C."/>
            <person name="Chiniquy J."/>
            <person name="Barry K."/>
            <person name="LaButti K."/>
            <person name="Haridas S."/>
            <person name="Simmons B.A."/>
            <person name="Magnuson J.K."/>
            <person name="Mortensen U.H."/>
            <person name="Larsen T.O."/>
            <person name="Grigoriev I.V."/>
            <person name="Baker S.E."/>
            <person name="Andersen M.R."/>
            <person name="Nordberg H.P."/>
            <person name="Cantor M.N."/>
            <person name="Hua S.X."/>
        </authorList>
    </citation>
    <scope>NUCLEOTIDE SEQUENCE [LARGE SCALE GENOMIC DNA]</scope>
    <source>
        <strain evidence="2">IBT 19404</strain>
    </source>
</reference>
<organism evidence="1 2">
    <name type="scientific">Aspergillus taichungensis</name>
    <dbReference type="NCBI Taxonomy" id="482145"/>
    <lineage>
        <taxon>Eukaryota</taxon>
        <taxon>Fungi</taxon>
        <taxon>Dikarya</taxon>
        <taxon>Ascomycota</taxon>
        <taxon>Pezizomycotina</taxon>
        <taxon>Eurotiomycetes</taxon>
        <taxon>Eurotiomycetidae</taxon>
        <taxon>Eurotiales</taxon>
        <taxon>Aspergillaceae</taxon>
        <taxon>Aspergillus</taxon>
        <taxon>Aspergillus subgen. Circumdati</taxon>
    </lineage>
</organism>
<accession>A0A2J5HKQ1</accession>
<proteinExistence type="predicted"/>
<evidence type="ECO:0000313" key="1">
    <source>
        <dbReference type="EMBL" id="PLN77679.1"/>
    </source>
</evidence>
<evidence type="ECO:0000313" key="2">
    <source>
        <dbReference type="Proteomes" id="UP000235023"/>
    </source>
</evidence>
<gene>
    <name evidence="1" type="ORF">BDW42DRAFT_156011</name>
</gene>
<dbReference type="AlphaFoldDB" id="A0A2J5HKQ1"/>